<protein>
    <submittedName>
        <fullName evidence="2">Uncharacterized protein</fullName>
    </submittedName>
</protein>
<gene>
    <name evidence="2" type="ordered locus">MLP_28080</name>
</gene>
<feature type="region of interest" description="Disordered" evidence="1">
    <location>
        <begin position="37"/>
        <end position="69"/>
    </location>
</feature>
<dbReference type="HOGENOM" id="CLU_2771286_0_0_11"/>
<dbReference type="Proteomes" id="UP000007947">
    <property type="component" value="Chromosome"/>
</dbReference>
<feature type="compositionally biased region" description="Polar residues" evidence="1">
    <location>
        <begin position="40"/>
        <end position="53"/>
    </location>
</feature>
<organism evidence="2 3">
    <name type="scientific">Microlunatus phosphovorus (strain ATCC 700054 / DSM 10555 / JCM 9379 / NBRC 101784 / NCIMB 13414 / VKM Ac-1990 / NM-1)</name>
    <dbReference type="NCBI Taxonomy" id="1032480"/>
    <lineage>
        <taxon>Bacteria</taxon>
        <taxon>Bacillati</taxon>
        <taxon>Actinomycetota</taxon>
        <taxon>Actinomycetes</taxon>
        <taxon>Propionibacteriales</taxon>
        <taxon>Propionibacteriaceae</taxon>
        <taxon>Microlunatus</taxon>
    </lineage>
</organism>
<dbReference type="AlphaFoldDB" id="F5XIF3"/>
<keyword evidence="3" id="KW-1185">Reference proteome</keyword>
<reference evidence="2 3" key="1">
    <citation type="submission" date="2011-05" db="EMBL/GenBank/DDBJ databases">
        <title>Whole genome sequence of Microlunatus phosphovorus NM-1.</title>
        <authorList>
            <person name="Hosoyama A."/>
            <person name="Sasaki K."/>
            <person name="Harada T."/>
            <person name="Igarashi R."/>
            <person name="Kawakoshi A."/>
            <person name="Sasagawa M."/>
            <person name="Fukada J."/>
            <person name="Nakamura S."/>
            <person name="Katano Y."/>
            <person name="Hanada S."/>
            <person name="Kamagata Y."/>
            <person name="Nakamura N."/>
            <person name="Yamazaki S."/>
            <person name="Fujita N."/>
        </authorList>
    </citation>
    <scope>NUCLEOTIDE SEQUENCE [LARGE SCALE GENOMIC DNA]</scope>
    <source>
        <strain evidence="3">ATCC 700054 / DSM 10555 / JCM 9379 / NBRC 101784 / NCIMB 13414 / VKM Ac-1990 / NM-1</strain>
    </source>
</reference>
<proteinExistence type="predicted"/>
<dbReference type="KEGG" id="mph:MLP_28080"/>
<evidence type="ECO:0000313" key="2">
    <source>
        <dbReference type="EMBL" id="BAK35822.1"/>
    </source>
</evidence>
<name>F5XIF3_MICPN</name>
<sequence>MTMTMIHVAVLRLVPGLGLLIIQVALSMTGWSGTRAETALRSQSAPSGRSATGQEPPATQLWFSNDHRQ</sequence>
<dbReference type="STRING" id="1032480.MLP_28080"/>
<evidence type="ECO:0000313" key="3">
    <source>
        <dbReference type="Proteomes" id="UP000007947"/>
    </source>
</evidence>
<dbReference type="EMBL" id="AP012204">
    <property type="protein sequence ID" value="BAK35822.1"/>
    <property type="molecule type" value="Genomic_DNA"/>
</dbReference>
<accession>F5XIF3</accession>
<evidence type="ECO:0000256" key="1">
    <source>
        <dbReference type="SAM" id="MobiDB-lite"/>
    </source>
</evidence>